<dbReference type="Proteomes" id="UP000217561">
    <property type="component" value="Unassembled WGS sequence"/>
</dbReference>
<dbReference type="RefSeq" id="WP_095821448.1">
    <property type="nucleotide sequence ID" value="NZ_NSGH01000004.1"/>
</dbReference>
<evidence type="ECO:0000256" key="1">
    <source>
        <dbReference type="SAM" id="Phobius"/>
    </source>
</evidence>
<comment type="caution">
    <text evidence="3">The sequence shown here is derived from an EMBL/GenBank/DDBJ whole genome shotgun (WGS) entry which is preliminary data.</text>
</comment>
<dbReference type="Gene3D" id="3.40.50.2000">
    <property type="entry name" value="Glycogen Phosphorylase B"/>
    <property type="match status" value="2"/>
</dbReference>
<reference evidence="3 4" key="1">
    <citation type="submission" date="2017-08" db="EMBL/GenBank/DDBJ databases">
        <title>Salimicrobium alkalisoli sp. nov., isolated from saline alkaline soil.</title>
        <authorList>
            <person name="Zhang G."/>
            <person name="Xiong Q."/>
        </authorList>
    </citation>
    <scope>NUCLEOTIDE SEQUENCE [LARGE SCALE GENOMIC DNA]</scope>
    <source>
        <strain evidence="3 4">WN024</strain>
    </source>
</reference>
<evidence type="ECO:0000313" key="3">
    <source>
        <dbReference type="EMBL" id="PBB06459.1"/>
    </source>
</evidence>
<keyword evidence="1" id="KW-0472">Membrane</keyword>
<organism evidence="3 4">
    <name type="scientific">Salimicrobium humidisoli</name>
    <dbReference type="NCBI Taxonomy" id="2029857"/>
    <lineage>
        <taxon>Bacteria</taxon>
        <taxon>Bacillati</taxon>
        <taxon>Bacillota</taxon>
        <taxon>Bacilli</taxon>
        <taxon>Bacillales</taxon>
        <taxon>Bacillaceae</taxon>
        <taxon>Salimicrobium</taxon>
    </lineage>
</organism>
<name>A0ABX4HUF4_9BACI</name>
<dbReference type="PANTHER" id="PTHR12526">
    <property type="entry name" value="GLYCOSYLTRANSFERASE"/>
    <property type="match status" value="1"/>
</dbReference>
<feature type="domain" description="Glycosyl transferase family 1" evidence="2">
    <location>
        <begin position="184"/>
        <end position="343"/>
    </location>
</feature>
<protein>
    <recommendedName>
        <fullName evidence="2">Glycosyl transferase family 1 domain-containing protein</fullName>
    </recommendedName>
</protein>
<feature type="transmembrane region" description="Helical" evidence="1">
    <location>
        <begin position="84"/>
        <end position="106"/>
    </location>
</feature>
<sequence>MKNNNIIHIFGKMEFGGAELRTIEIMDNMQNSFENIYFCTMSGEKGRLAKELNEKGYNVIPCNIFSLSFPMEFMKILKKNNIDIVHSHISIVSGYIMFLSFLAGVNKRIVHFRSSKIGKTRSVKEKIKTGVLKLLILTFATDIVAVNRYTMVNHFKNYKKIKKCKILYNGKGMLYSEDERKIRQFKSEYSIKNDEKVIIHIGRFNEAKNHYKVISVFNSFNKIVPKSKLLLIGDNNSELGQNIQDLVKNQNLENKVLFLGRQSNIKDFLSISDVLLFPSYWEGLPGVVLESLSAGIPVLGSNIGGHYEISDTNDGITIVPLNSSDQEWSRTLKSIVYSGKQRQIADSFRKSPYYIEEVLKHFEILYDSN</sequence>
<dbReference type="Pfam" id="PF00534">
    <property type="entry name" value="Glycos_transf_1"/>
    <property type="match status" value="1"/>
</dbReference>
<keyword evidence="1" id="KW-1133">Transmembrane helix</keyword>
<gene>
    <name evidence="3" type="ORF">CKW00_03785</name>
</gene>
<proteinExistence type="predicted"/>
<dbReference type="EMBL" id="NSGH01000004">
    <property type="protein sequence ID" value="PBB06459.1"/>
    <property type="molecule type" value="Genomic_DNA"/>
</dbReference>
<feature type="transmembrane region" description="Helical" evidence="1">
    <location>
        <begin position="127"/>
        <end position="146"/>
    </location>
</feature>
<keyword evidence="1" id="KW-0812">Transmembrane</keyword>
<keyword evidence="4" id="KW-1185">Reference proteome</keyword>
<dbReference type="InterPro" id="IPR001296">
    <property type="entry name" value="Glyco_trans_1"/>
</dbReference>
<evidence type="ECO:0000259" key="2">
    <source>
        <dbReference type="Pfam" id="PF00534"/>
    </source>
</evidence>
<accession>A0ABX4HUF4</accession>
<evidence type="ECO:0000313" key="4">
    <source>
        <dbReference type="Proteomes" id="UP000217561"/>
    </source>
</evidence>
<dbReference type="SUPFAM" id="SSF53756">
    <property type="entry name" value="UDP-Glycosyltransferase/glycogen phosphorylase"/>
    <property type="match status" value="1"/>
</dbReference>